<organism evidence="3 4">
    <name type="scientific">Sphingobium wenxiniae (strain DSM 21828 / CGMCC 1.7748 / JZ-1)</name>
    <dbReference type="NCBI Taxonomy" id="595605"/>
    <lineage>
        <taxon>Bacteria</taxon>
        <taxon>Pseudomonadati</taxon>
        <taxon>Pseudomonadota</taxon>
        <taxon>Alphaproteobacteria</taxon>
        <taxon>Sphingomonadales</taxon>
        <taxon>Sphingomonadaceae</taxon>
        <taxon>Sphingobium</taxon>
    </lineage>
</organism>
<dbReference type="RefSeq" id="WP_021246898.1">
    <property type="nucleotide sequence ID" value="NZ_JACIIY010000033.1"/>
</dbReference>
<evidence type="ECO:0000259" key="2">
    <source>
        <dbReference type="Pfam" id="PF06742"/>
    </source>
</evidence>
<dbReference type="InterPro" id="IPR010621">
    <property type="entry name" value="DUF1214"/>
</dbReference>
<evidence type="ECO:0000313" key="4">
    <source>
        <dbReference type="Proteomes" id="UP000316624"/>
    </source>
</evidence>
<dbReference type="Pfam" id="PF06742">
    <property type="entry name" value="DUF1214"/>
    <property type="match status" value="1"/>
</dbReference>
<keyword evidence="4" id="KW-1185">Reference proteome</keyword>
<sequence>MSFSLQRRGGLTALALVMCGPGAISIAKPATGLPVLARATLATPDQIASEQLALQILAAPQIKQAKAQILERLLADADAQGSTGKDQARRVLDQWTTYLAFNAAFSDTQRPRVVTVTDNRPHSWSGQPFPVSALPISNPDNIYRSSLIDGESRYALHGHFGNPRAGQFSIELSRKSIEGDLSKQSKTFGDMGNQVVMITDDTIRTEPDGSFTILIDPDPSNGRANHIQTVPGPLLLHYRDSLSDWRQEPTRLVIRNVSAPDRAAPTLSDLVKSTAAKLPDYVTFWQDFKNSFLGTPDYNTLAGPYRRDGGWGYSASGRFQIAADEALVVVVRNDRAAYTGFQIADPWMVTPDPSKFLISRNKAQSVPDGDGRYTYVVSAKDPGVANWIETAGLSRGWLQIRWQGVTPGSNGKGFLESVALVKFADLHKTIPADVAKSAPERRRRERAERVTTYPIR</sequence>
<feature type="region of interest" description="Disordered" evidence="1">
    <location>
        <begin position="435"/>
        <end position="456"/>
    </location>
</feature>
<feature type="domain" description="DUF1214" evidence="2">
    <location>
        <begin position="148"/>
        <end position="233"/>
    </location>
</feature>
<evidence type="ECO:0000313" key="3">
    <source>
        <dbReference type="EMBL" id="TWH90070.1"/>
    </source>
</evidence>
<protein>
    <submittedName>
        <fullName evidence="3">Uncharacterized protein DUF1214</fullName>
    </submittedName>
</protein>
<evidence type="ECO:0000256" key="1">
    <source>
        <dbReference type="SAM" id="MobiDB-lite"/>
    </source>
</evidence>
<dbReference type="EMBL" id="VLKK01000027">
    <property type="protein sequence ID" value="TWH90070.1"/>
    <property type="molecule type" value="Genomic_DNA"/>
</dbReference>
<name>A0A562K3T3_SPHWJ</name>
<gene>
    <name evidence="3" type="ORF">IQ35_03716</name>
</gene>
<comment type="caution">
    <text evidence="3">The sequence shown here is derived from an EMBL/GenBank/DDBJ whole genome shotgun (WGS) entry which is preliminary data.</text>
</comment>
<feature type="compositionally biased region" description="Basic and acidic residues" evidence="1">
    <location>
        <begin position="438"/>
        <end position="449"/>
    </location>
</feature>
<accession>A0A562K3T3</accession>
<dbReference type="Proteomes" id="UP000316624">
    <property type="component" value="Unassembled WGS sequence"/>
</dbReference>
<dbReference type="AlphaFoldDB" id="A0A562K3T3"/>
<proteinExistence type="predicted"/>
<reference evidence="3 4" key="1">
    <citation type="journal article" date="2015" name="Stand. Genomic Sci.">
        <title>Genomic Encyclopedia of Bacterial and Archaeal Type Strains, Phase III: the genomes of soil and plant-associated and newly described type strains.</title>
        <authorList>
            <person name="Whitman W.B."/>
            <person name="Woyke T."/>
            <person name="Klenk H.P."/>
            <person name="Zhou Y."/>
            <person name="Lilburn T.G."/>
            <person name="Beck B.J."/>
            <person name="De Vos P."/>
            <person name="Vandamme P."/>
            <person name="Eisen J.A."/>
            <person name="Garrity G."/>
            <person name="Hugenholtz P."/>
            <person name="Kyrpides N.C."/>
        </authorList>
    </citation>
    <scope>NUCLEOTIDE SEQUENCE [LARGE SCALE GENOMIC DNA]</scope>
    <source>
        <strain evidence="3 4">CGMCC 1.7748</strain>
    </source>
</reference>